<dbReference type="Gene3D" id="2.40.170.20">
    <property type="entry name" value="TonB-dependent receptor, beta-barrel domain"/>
    <property type="match status" value="1"/>
</dbReference>
<dbReference type="SUPFAM" id="SSF49464">
    <property type="entry name" value="Carboxypeptidase regulatory domain-like"/>
    <property type="match status" value="1"/>
</dbReference>
<evidence type="ECO:0000256" key="3">
    <source>
        <dbReference type="ARBA" id="ARBA00023237"/>
    </source>
</evidence>
<keyword evidence="8" id="KW-1185">Reference proteome</keyword>
<comment type="subcellular location">
    <subcellularLocation>
        <location evidence="1">Cell outer membrane</location>
    </subcellularLocation>
</comment>
<dbReference type="Pfam" id="PF07715">
    <property type="entry name" value="Plug"/>
    <property type="match status" value="1"/>
</dbReference>
<comment type="caution">
    <text evidence="7">The sequence shown here is derived from an EMBL/GenBank/DDBJ whole genome shotgun (WGS) entry which is preliminary data.</text>
</comment>
<feature type="domain" description="TonB-dependent receptor plug" evidence="5">
    <location>
        <begin position="214"/>
        <end position="291"/>
    </location>
</feature>
<dbReference type="Pfam" id="PF16344">
    <property type="entry name" value="FecR_C"/>
    <property type="match status" value="1"/>
</dbReference>
<dbReference type="InterPro" id="IPR008969">
    <property type="entry name" value="CarboxyPept-like_regulatory"/>
</dbReference>
<keyword evidence="4" id="KW-0732">Signal</keyword>
<dbReference type="Gene3D" id="3.55.50.30">
    <property type="match status" value="1"/>
</dbReference>
<feature type="chain" id="PRO_5045371516" evidence="4">
    <location>
        <begin position="25"/>
        <end position="834"/>
    </location>
</feature>
<dbReference type="Gene3D" id="2.60.40.1120">
    <property type="entry name" value="Carboxypeptidase-like, regulatory domain"/>
    <property type="match status" value="1"/>
</dbReference>
<dbReference type="SUPFAM" id="SSF56935">
    <property type="entry name" value="Porins"/>
    <property type="match status" value="1"/>
</dbReference>
<dbReference type="EMBL" id="JAVRIA010000002">
    <property type="protein sequence ID" value="MDT0558168.1"/>
    <property type="molecule type" value="Genomic_DNA"/>
</dbReference>
<dbReference type="Proteomes" id="UP001259492">
    <property type="component" value="Unassembled WGS sequence"/>
</dbReference>
<keyword evidence="3" id="KW-0998">Cell outer membrane</keyword>
<protein>
    <submittedName>
        <fullName evidence="7">Carboxypeptidase-like regulatory domain-containing protein</fullName>
    </submittedName>
</protein>
<gene>
    <name evidence="7" type="ORF">RM697_05900</name>
</gene>
<evidence type="ECO:0000259" key="6">
    <source>
        <dbReference type="Pfam" id="PF16344"/>
    </source>
</evidence>
<evidence type="ECO:0000256" key="4">
    <source>
        <dbReference type="SAM" id="SignalP"/>
    </source>
</evidence>
<name>A0ABU2YJ29_9FLAO</name>
<proteinExistence type="predicted"/>
<sequence length="834" mass="94819">MGIKIRKTFLLTSICVFFCFKLNAQDQQSLKTVLVQIEEQFAINFNYAEDAVKDIVITTPKQSQSLDTILQYLQNETGLVFIKMSENVVLIQVKNDLSLCGYLRDKDTNTPIPFATIKSLNISTITDDNGFFNITVANENNIIEIRHIGYKTMEQSLKDFKQTKCSDVFLQPDIEVLSEIVLSNYIVNGITKINDGSFKIDFKNFDILPGLIDTDVLQAVQAFPGIISSNETVSNINIRGGTNDQNLILWDGIKMYQSGHFFGLISMYNPQITERVYLKKNGTGSDYTDGVSGSILMETAEKVNTEFKGNIGVNLIDVNGFVDVALSSKSSIQVAARKSISDIVQTPLYKAYFDRISQDTELVSTTSIVNSDQEFNFYDTSLRWIYNISDKDELRVNFINVANQLKFNESALIDVQSTSKESSLSQNSIAAAIHYKRQWNTNFSSDIHVYETDYKLKSINVNILDSQRFLQENKISETSIKLNTNYAISEHLNLLNGYQFVETQITNLDDVDLPVFRILISEVVRTHGLYSEVNYKSPNKNTSLNGGLRYNYIGKLKKSILEPRLSFNQRLSDHFSLEVLAEFKHQNTSQIINFQNDFLGVEKRRWQLSNDIDIPILRSKQISTGLSFSKKGWLLSLDGYYKFIDGITSQSQGFQNQYQFIRANGSYDVKGLDMLLRKQFKTFNTWLSYAYMSNNYTFNSLESNPFPSNLDITHAIAFGAAYSKNQLKISSGLNWHSGNPTTRPVPNNDIINNAVNFGPTNTSSVRDYLRLDVSATYDFYLGQTTKANIGLSIWNLLDRENQINNFYRINNDVVNETIQRSLGITPNLSFRVYF</sequence>
<feature type="domain" description="Protein FecR C-terminal" evidence="6">
    <location>
        <begin position="26"/>
        <end position="91"/>
    </location>
</feature>
<organism evidence="7 8">
    <name type="scientific">Microcosmobacter mediterraneus</name>
    <dbReference type="NCBI Taxonomy" id="3075607"/>
    <lineage>
        <taxon>Bacteria</taxon>
        <taxon>Pseudomonadati</taxon>
        <taxon>Bacteroidota</taxon>
        <taxon>Flavobacteriia</taxon>
        <taxon>Flavobacteriales</taxon>
        <taxon>Flavobacteriaceae</taxon>
        <taxon>Microcosmobacter</taxon>
    </lineage>
</organism>
<evidence type="ECO:0000256" key="1">
    <source>
        <dbReference type="ARBA" id="ARBA00004442"/>
    </source>
</evidence>
<dbReference type="InterPro" id="IPR032508">
    <property type="entry name" value="FecR_C"/>
</dbReference>
<accession>A0ABU2YJ29</accession>
<dbReference type="InterPro" id="IPR012910">
    <property type="entry name" value="Plug_dom"/>
</dbReference>
<evidence type="ECO:0000313" key="8">
    <source>
        <dbReference type="Proteomes" id="UP001259492"/>
    </source>
</evidence>
<dbReference type="RefSeq" id="WP_311426937.1">
    <property type="nucleotide sequence ID" value="NZ_JAVRIA010000002.1"/>
</dbReference>
<dbReference type="InterPro" id="IPR036942">
    <property type="entry name" value="Beta-barrel_TonB_sf"/>
</dbReference>
<evidence type="ECO:0000313" key="7">
    <source>
        <dbReference type="EMBL" id="MDT0558168.1"/>
    </source>
</evidence>
<evidence type="ECO:0000259" key="5">
    <source>
        <dbReference type="Pfam" id="PF07715"/>
    </source>
</evidence>
<dbReference type="Pfam" id="PF13715">
    <property type="entry name" value="CarbopepD_reg_2"/>
    <property type="match status" value="1"/>
</dbReference>
<dbReference type="Gene3D" id="2.170.130.10">
    <property type="entry name" value="TonB-dependent receptor, plug domain"/>
    <property type="match status" value="1"/>
</dbReference>
<keyword evidence="2" id="KW-0472">Membrane</keyword>
<reference evidence="7 8" key="1">
    <citation type="submission" date="2023-09" db="EMBL/GenBank/DDBJ databases">
        <authorList>
            <person name="Rey-Velasco X."/>
        </authorList>
    </citation>
    <scope>NUCLEOTIDE SEQUENCE [LARGE SCALE GENOMIC DNA]</scope>
    <source>
        <strain evidence="7 8">W332</strain>
    </source>
</reference>
<dbReference type="InterPro" id="IPR037066">
    <property type="entry name" value="Plug_dom_sf"/>
</dbReference>
<feature type="signal peptide" evidence="4">
    <location>
        <begin position="1"/>
        <end position="24"/>
    </location>
</feature>
<evidence type="ECO:0000256" key="2">
    <source>
        <dbReference type="ARBA" id="ARBA00023136"/>
    </source>
</evidence>